<protein>
    <submittedName>
        <fullName evidence="2">Reactive intermediate/imine deaminase</fullName>
    </submittedName>
</protein>
<organism evidence="2 3">
    <name type="scientific">Labedaea rhizosphaerae</name>
    <dbReference type="NCBI Taxonomy" id="598644"/>
    <lineage>
        <taxon>Bacteria</taxon>
        <taxon>Bacillati</taxon>
        <taxon>Actinomycetota</taxon>
        <taxon>Actinomycetes</taxon>
        <taxon>Pseudonocardiales</taxon>
        <taxon>Pseudonocardiaceae</taxon>
        <taxon>Labedaea</taxon>
    </lineage>
</organism>
<dbReference type="SUPFAM" id="SSF55298">
    <property type="entry name" value="YjgF-like"/>
    <property type="match status" value="1"/>
</dbReference>
<dbReference type="PANTHER" id="PTHR11803">
    <property type="entry name" value="2-IMINOBUTANOATE/2-IMINOPROPANOATE DEAMINASE RIDA"/>
    <property type="match status" value="1"/>
</dbReference>
<dbReference type="PANTHER" id="PTHR11803:SF39">
    <property type="entry name" value="2-IMINOBUTANOATE_2-IMINOPROPANOATE DEAMINASE"/>
    <property type="match status" value="1"/>
</dbReference>
<accession>A0A4R6SAU7</accession>
<comment type="caution">
    <text evidence="2">The sequence shown here is derived from an EMBL/GenBank/DDBJ whole genome shotgun (WGS) entry which is preliminary data.</text>
</comment>
<dbReference type="GO" id="GO:0019239">
    <property type="term" value="F:deaminase activity"/>
    <property type="evidence" value="ECO:0007669"/>
    <property type="project" value="TreeGrafter"/>
</dbReference>
<keyword evidence="3" id="KW-1185">Reference proteome</keyword>
<evidence type="ECO:0000256" key="1">
    <source>
        <dbReference type="SAM" id="MobiDB-lite"/>
    </source>
</evidence>
<gene>
    <name evidence="2" type="ORF">EV186_10318</name>
</gene>
<dbReference type="Pfam" id="PF01042">
    <property type="entry name" value="Ribonuc_L-PSP"/>
    <property type="match status" value="1"/>
</dbReference>
<dbReference type="Gene3D" id="3.30.1330.40">
    <property type="entry name" value="RutC-like"/>
    <property type="match status" value="1"/>
</dbReference>
<feature type="region of interest" description="Disordered" evidence="1">
    <location>
        <begin position="1"/>
        <end position="23"/>
    </location>
</feature>
<evidence type="ECO:0000313" key="3">
    <source>
        <dbReference type="Proteomes" id="UP000295444"/>
    </source>
</evidence>
<dbReference type="AlphaFoldDB" id="A0A4R6SAU7"/>
<dbReference type="OrthoDB" id="8684161at2"/>
<dbReference type="EMBL" id="SNXZ01000003">
    <property type="protein sequence ID" value="TDP97060.1"/>
    <property type="molecule type" value="Genomic_DNA"/>
</dbReference>
<proteinExistence type="predicted"/>
<dbReference type="GO" id="GO:0005829">
    <property type="term" value="C:cytosol"/>
    <property type="evidence" value="ECO:0007669"/>
    <property type="project" value="TreeGrafter"/>
</dbReference>
<name>A0A4R6SAU7_LABRH</name>
<dbReference type="Proteomes" id="UP000295444">
    <property type="component" value="Unassembled WGS sequence"/>
</dbReference>
<evidence type="ECO:0000313" key="2">
    <source>
        <dbReference type="EMBL" id="TDP97060.1"/>
    </source>
</evidence>
<dbReference type="InterPro" id="IPR035959">
    <property type="entry name" value="RutC-like_sf"/>
</dbReference>
<reference evidence="2 3" key="1">
    <citation type="submission" date="2019-03" db="EMBL/GenBank/DDBJ databases">
        <title>Genomic Encyclopedia of Type Strains, Phase IV (KMG-IV): sequencing the most valuable type-strain genomes for metagenomic binning, comparative biology and taxonomic classification.</title>
        <authorList>
            <person name="Goeker M."/>
        </authorList>
    </citation>
    <scope>NUCLEOTIDE SEQUENCE [LARGE SCALE GENOMIC DNA]</scope>
    <source>
        <strain evidence="2 3">DSM 45361</strain>
    </source>
</reference>
<dbReference type="RefSeq" id="WP_133850328.1">
    <property type="nucleotide sequence ID" value="NZ_SNXZ01000003.1"/>
</dbReference>
<dbReference type="InterPro" id="IPR006175">
    <property type="entry name" value="YjgF/YER057c/UK114"/>
</dbReference>
<dbReference type="CDD" id="cd00448">
    <property type="entry name" value="YjgF_YER057c_UK114_family"/>
    <property type="match status" value="1"/>
</dbReference>
<sequence>MTPSRGSRTAVHPEGAATPAAPLSPGVRIGNLLQVSGQVPVDGNGNLVGDTVREQTAQAMRNVLAVLAAGGASERDVLMFRIYLTDVAHFTEMNEVYSEFLSEPKPARTTVYVGLPPGKLVEIDALAVLP</sequence>